<gene>
    <name evidence="3" type="ORF">CAB17_04800</name>
</gene>
<keyword evidence="1" id="KW-0472">Membrane</keyword>
<dbReference type="EMBL" id="CP025491">
    <property type="protein sequence ID" value="AUH71459.1"/>
    <property type="molecule type" value="Genomic_DNA"/>
</dbReference>
<keyword evidence="1" id="KW-1133">Transmembrane helix</keyword>
<dbReference type="GO" id="GO:0005230">
    <property type="term" value="F:extracellular ligand-gated monoatomic ion channel activity"/>
    <property type="evidence" value="ECO:0007669"/>
    <property type="project" value="InterPro"/>
</dbReference>
<sequence length="310" mass="35750">MKRTFFILIILLQIFPVWATQPNSVTFGVYPINIYDVDPANGTFSISYYAWWRTADKNYNPLKSIEIVNARDYTFKFGNSGKVGNEYYTYVHYYAKIHQPWDSKNFPFGRQFLTVNMEDFDDINKIVFEPDYKESMLHSEFTMPGWHIIKMSLVKSVSNYTTNFGNTHAKNSLYSRLSLIIEVKRNGWRLYISYFIGFFMAGILVHILYMMSSLPFAARATIFIGGVVAFIGNKYIIDPKLPPTSSYGLVDAIQIITFFVAIISIVVSISLELKYEDMKKRASISLIIGSISLIFYVAYIIIYTWLAVIS</sequence>
<dbReference type="GO" id="GO:0016020">
    <property type="term" value="C:membrane"/>
    <property type="evidence" value="ECO:0007669"/>
    <property type="project" value="InterPro"/>
</dbReference>
<dbReference type="InterPro" id="IPR036734">
    <property type="entry name" value="Neur_chan_lig-bd_sf"/>
</dbReference>
<evidence type="ECO:0000313" key="4">
    <source>
        <dbReference type="Proteomes" id="UP000234343"/>
    </source>
</evidence>
<evidence type="ECO:0000256" key="2">
    <source>
        <dbReference type="SAM" id="SignalP"/>
    </source>
</evidence>
<evidence type="ECO:0008006" key="5">
    <source>
        <dbReference type="Google" id="ProtNLM"/>
    </source>
</evidence>
<feature type="transmembrane region" description="Helical" evidence="1">
    <location>
        <begin position="283"/>
        <end position="306"/>
    </location>
</feature>
<keyword evidence="4" id="KW-1185">Reference proteome</keyword>
<dbReference type="AlphaFoldDB" id="A0A2H5FIT5"/>
<dbReference type="KEGG" id="lsh:CAB17_04800"/>
<feature type="transmembrane region" description="Helical" evidence="1">
    <location>
        <begin position="188"/>
        <end position="209"/>
    </location>
</feature>
<keyword evidence="1" id="KW-0812">Transmembrane</keyword>
<organism evidence="3 4">
    <name type="scientific">Legionella sainthelensi</name>
    <dbReference type="NCBI Taxonomy" id="28087"/>
    <lineage>
        <taxon>Bacteria</taxon>
        <taxon>Pseudomonadati</taxon>
        <taxon>Pseudomonadota</taxon>
        <taxon>Gammaproteobacteria</taxon>
        <taxon>Legionellales</taxon>
        <taxon>Legionellaceae</taxon>
        <taxon>Legionella</taxon>
    </lineage>
</organism>
<protein>
    <recommendedName>
        <fullName evidence="5">Ligand-gated ion channel</fullName>
    </recommendedName>
</protein>
<dbReference type="Proteomes" id="UP000234343">
    <property type="component" value="Chromosome"/>
</dbReference>
<keyword evidence="2" id="KW-0732">Signal</keyword>
<dbReference type="SUPFAM" id="SSF63712">
    <property type="entry name" value="Nicotinic receptor ligand binding domain-like"/>
    <property type="match status" value="1"/>
</dbReference>
<feature type="transmembrane region" description="Helical" evidence="1">
    <location>
        <begin position="216"/>
        <end position="237"/>
    </location>
</feature>
<proteinExistence type="predicted"/>
<feature type="chain" id="PRO_5014116214" description="Ligand-gated ion channel" evidence="2">
    <location>
        <begin position="20"/>
        <end position="310"/>
    </location>
</feature>
<accession>A0A2H5FIT5</accession>
<name>A0A2H5FIT5_9GAMM</name>
<feature type="signal peptide" evidence="2">
    <location>
        <begin position="1"/>
        <end position="19"/>
    </location>
</feature>
<dbReference type="RefSeq" id="WP_101899191.1">
    <property type="nucleotide sequence ID" value="NZ_CP025491.2"/>
</dbReference>
<dbReference type="Gene3D" id="2.70.170.10">
    <property type="entry name" value="Neurotransmitter-gated ion-channel ligand-binding domain"/>
    <property type="match status" value="1"/>
</dbReference>
<evidence type="ECO:0000313" key="3">
    <source>
        <dbReference type="EMBL" id="AUH71459.1"/>
    </source>
</evidence>
<feature type="transmembrane region" description="Helical" evidence="1">
    <location>
        <begin position="249"/>
        <end position="271"/>
    </location>
</feature>
<reference evidence="3 4" key="1">
    <citation type="submission" date="2017-12" db="EMBL/GenBank/DDBJ databases">
        <title>Legionella sainthelensi LA01-117, whole genome sequence of a clinical isolate from New Zealand.</title>
        <authorList>
            <person name="Cree S.L."/>
            <person name="Slow S."/>
            <person name="Kennedy M.A."/>
            <person name="Murdoch D.R."/>
            <person name="Biggs P.J."/>
            <person name="Anderson T."/>
        </authorList>
    </citation>
    <scope>NUCLEOTIDE SEQUENCE [LARGE SCALE GENOMIC DNA]</scope>
    <source>
        <strain evidence="3 4">LA01-117</strain>
    </source>
</reference>
<evidence type="ECO:0000256" key="1">
    <source>
        <dbReference type="SAM" id="Phobius"/>
    </source>
</evidence>